<name>A0A840MS08_9PROT</name>
<protein>
    <submittedName>
        <fullName evidence="1">Type VI secretion system protein ImpG</fullName>
    </submittedName>
</protein>
<dbReference type="Proteomes" id="UP000575898">
    <property type="component" value="Unassembled WGS sequence"/>
</dbReference>
<organism evidence="1 2">
    <name type="scientific">Chitinivorax tropicus</name>
    <dbReference type="NCBI Taxonomy" id="714531"/>
    <lineage>
        <taxon>Bacteria</taxon>
        <taxon>Pseudomonadati</taxon>
        <taxon>Pseudomonadota</taxon>
        <taxon>Betaproteobacteria</taxon>
        <taxon>Chitinivorax</taxon>
    </lineage>
</organism>
<dbReference type="PIRSF" id="PIRSF028304">
    <property type="entry name" value="UCP028304"/>
    <property type="match status" value="1"/>
</dbReference>
<dbReference type="Pfam" id="PF05947">
    <property type="entry name" value="T6SS_TssF"/>
    <property type="match status" value="1"/>
</dbReference>
<dbReference type="EMBL" id="JACHHY010000021">
    <property type="protein sequence ID" value="MBB5019917.1"/>
    <property type="molecule type" value="Genomic_DNA"/>
</dbReference>
<dbReference type="NCBIfam" id="TIGR03359">
    <property type="entry name" value="VI_chp_6"/>
    <property type="match status" value="1"/>
</dbReference>
<dbReference type="PANTHER" id="PTHR35370">
    <property type="entry name" value="CYTOPLASMIC PROTEIN-RELATED-RELATED"/>
    <property type="match status" value="1"/>
</dbReference>
<proteinExistence type="predicted"/>
<keyword evidence="2" id="KW-1185">Reference proteome</keyword>
<dbReference type="PANTHER" id="PTHR35370:SF1">
    <property type="entry name" value="TYPE VI SECRETION SYSTEM COMPONENT TSSF1"/>
    <property type="match status" value="1"/>
</dbReference>
<evidence type="ECO:0000313" key="2">
    <source>
        <dbReference type="Proteomes" id="UP000575898"/>
    </source>
</evidence>
<dbReference type="InterPro" id="IPR010272">
    <property type="entry name" value="T6SS_TssF"/>
</dbReference>
<accession>A0A840MS08</accession>
<sequence length="611" mass="68348">MDDLLPYYESELTLLKRHAREFAEQYPKIANRLLMAGETVEDPHVERLIQAFALLAARVHKKLEDDYPEFTAALFEVLYPQYLRPFPACSIARFGAATAGQVTATVCMLRGTMLNSRPIKGVPVKFRTAYDVHLSPISLNHVAFKPYLSPPAGTSLPPRSNASLTFTLTGDSDQAGLESLDLDRLRVFIDAEPSLVSLLREVIFQLSVGAAIEVGLGPWKMLPGKVCQPVGFSADEALLGDDARSHAAYRLLIEYLTFPEKFNFFDIDLAALRRWIPPRTRSLKLHLLLDTASQPDTFERLMEQVNASHFQLFCTPVVNLFELRGEPIRVDHRKVQYPVVPDARRASAFEVYAIDSVDQVRESAAGVEIHPFQPFYSLKHSRSQSKGRYWHLSRDERVANRSPGHEYEIMVVDEYFDPSVEQEETLSIQLRCTNRDLPSQMPVGLAEGDLFMEGGSSTRTIQLLRKPTATYRFSHTGDGSWRLISALSLNHLSLVEQGGDALREILALYNLPGNSQNRRLIEGIEQVSTRGVTTRMAGNPFPTFVKGVEVRISVSPGNFVGTGVWLFAQIMSRFLGLYVHLNNFVQVVVVNAATGEVLHTCEPCSGDITLL</sequence>
<evidence type="ECO:0000313" key="1">
    <source>
        <dbReference type="EMBL" id="MBB5019917.1"/>
    </source>
</evidence>
<reference evidence="1 2" key="1">
    <citation type="submission" date="2020-08" db="EMBL/GenBank/DDBJ databases">
        <title>Genomic Encyclopedia of Type Strains, Phase IV (KMG-IV): sequencing the most valuable type-strain genomes for metagenomic binning, comparative biology and taxonomic classification.</title>
        <authorList>
            <person name="Goeker M."/>
        </authorList>
    </citation>
    <scope>NUCLEOTIDE SEQUENCE [LARGE SCALE GENOMIC DNA]</scope>
    <source>
        <strain evidence="1 2">DSM 27165</strain>
    </source>
</reference>
<dbReference type="RefSeq" id="WP_184041336.1">
    <property type="nucleotide sequence ID" value="NZ_JACHHY010000021.1"/>
</dbReference>
<comment type="caution">
    <text evidence="1">The sequence shown here is derived from an EMBL/GenBank/DDBJ whole genome shotgun (WGS) entry which is preliminary data.</text>
</comment>
<gene>
    <name evidence="1" type="ORF">HNQ59_003225</name>
</gene>
<dbReference type="AlphaFoldDB" id="A0A840MS08"/>